<evidence type="ECO:0000313" key="3">
    <source>
        <dbReference type="Proteomes" id="UP001642540"/>
    </source>
</evidence>
<protein>
    <submittedName>
        <fullName evidence="2">Uncharacterized protein</fullName>
    </submittedName>
</protein>
<name>A0ABP1QD66_9HEXA</name>
<evidence type="ECO:0000313" key="2">
    <source>
        <dbReference type="EMBL" id="CAL8094845.1"/>
    </source>
</evidence>
<feature type="region of interest" description="Disordered" evidence="1">
    <location>
        <begin position="89"/>
        <end position="110"/>
    </location>
</feature>
<evidence type="ECO:0000256" key="1">
    <source>
        <dbReference type="SAM" id="MobiDB-lite"/>
    </source>
</evidence>
<comment type="caution">
    <text evidence="2">The sequence shown here is derived from an EMBL/GenBank/DDBJ whole genome shotgun (WGS) entry which is preliminary data.</text>
</comment>
<keyword evidence="3" id="KW-1185">Reference proteome</keyword>
<gene>
    <name evidence="2" type="ORF">ODALV1_LOCUS8906</name>
</gene>
<accession>A0ABP1QD66</accession>
<dbReference type="EMBL" id="CAXLJM020000027">
    <property type="protein sequence ID" value="CAL8094845.1"/>
    <property type="molecule type" value="Genomic_DNA"/>
</dbReference>
<dbReference type="Proteomes" id="UP001642540">
    <property type="component" value="Unassembled WGS sequence"/>
</dbReference>
<sequence>MGRKINKVKPPEPKIEWVFQINFDLNLTNLQSKIAFLSGVERSYYPEDPGFSKFGLVYQLNLEGDVPPCTYTPPNFALQKPTSKKGYGIAGLSTPRFPKANKHSENPPPDKYQAELNDPLLNSNRRAIPPADDYFKLPSSDPYVIRQKENSANRRTRQCYVGFGSLKTMPRFGKTPTFNSAGVGSYNLRPKKVTTPHLNSSFGRSPMICQPSTEIRCTYLVAEKCVECGKVLDICDHYRTRFSVRVPLPETRSPLELGSDFPRGIRHVNLCNVCFYRAIQGHSKNWPKNKVRWLFKKVRTCANIHEHQNLPEIIHRADCKTVRKLQRKEAILSKYYADTVEESLPPKVNRSNENNS</sequence>
<proteinExistence type="predicted"/>
<reference evidence="2 3" key="1">
    <citation type="submission" date="2024-08" db="EMBL/GenBank/DDBJ databases">
        <authorList>
            <person name="Cucini C."/>
            <person name="Frati F."/>
        </authorList>
    </citation>
    <scope>NUCLEOTIDE SEQUENCE [LARGE SCALE GENOMIC DNA]</scope>
</reference>
<organism evidence="2 3">
    <name type="scientific">Orchesella dallaii</name>
    <dbReference type="NCBI Taxonomy" id="48710"/>
    <lineage>
        <taxon>Eukaryota</taxon>
        <taxon>Metazoa</taxon>
        <taxon>Ecdysozoa</taxon>
        <taxon>Arthropoda</taxon>
        <taxon>Hexapoda</taxon>
        <taxon>Collembola</taxon>
        <taxon>Entomobryomorpha</taxon>
        <taxon>Entomobryoidea</taxon>
        <taxon>Orchesellidae</taxon>
        <taxon>Orchesellinae</taxon>
        <taxon>Orchesella</taxon>
    </lineage>
</organism>